<keyword evidence="2" id="KW-1185">Reference proteome</keyword>
<evidence type="ECO:0000313" key="1">
    <source>
        <dbReference type="EMBL" id="KAL3824517.1"/>
    </source>
</evidence>
<organism evidence="1 2">
    <name type="scientific">Penstemon smallii</name>
    <dbReference type="NCBI Taxonomy" id="265156"/>
    <lineage>
        <taxon>Eukaryota</taxon>
        <taxon>Viridiplantae</taxon>
        <taxon>Streptophyta</taxon>
        <taxon>Embryophyta</taxon>
        <taxon>Tracheophyta</taxon>
        <taxon>Spermatophyta</taxon>
        <taxon>Magnoliopsida</taxon>
        <taxon>eudicotyledons</taxon>
        <taxon>Gunneridae</taxon>
        <taxon>Pentapetalae</taxon>
        <taxon>asterids</taxon>
        <taxon>lamiids</taxon>
        <taxon>Lamiales</taxon>
        <taxon>Plantaginaceae</taxon>
        <taxon>Cheloneae</taxon>
        <taxon>Penstemon</taxon>
    </lineage>
</organism>
<comment type="caution">
    <text evidence="1">The sequence shown here is derived from an EMBL/GenBank/DDBJ whole genome shotgun (WGS) entry which is preliminary data.</text>
</comment>
<evidence type="ECO:0000313" key="2">
    <source>
        <dbReference type="Proteomes" id="UP001634393"/>
    </source>
</evidence>
<reference evidence="1 2" key="1">
    <citation type="submission" date="2024-12" db="EMBL/GenBank/DDBJ databases">
        <title>The unique morphological basis and parallel evolutionary history of personate flowers in Penstemon.</title>
        <authorList>
            <person name="Depatie T.H."/>
            <person name="Wessinger C.A."/>
        </authorList>
    </citation>
    <scope>NUCLEOTIDE SEQUENCE [LARGE SCALE GENOMIC DNA]</scope>
    <source>
        <strain evidence="1">WTNN_2</strain>
        <tissue evidence="1">Leaf</tissue>
    </source>
</reference>
<proteinExistence type="predicted"/>
<accession>A0ABD3SJ48</accession>
<gene>
    <name evidence="1" type="ORF">ACJIZ3_020546</name>
</gene>
<name>A0ABD3SJ48_9LAMI</name>
<sequence>MSNCKELMEEIKSLLLSEKNKALAYSKLLHLQEISAVDSSSVQILADSSNSILASLVSDISDNDEEIAALALKCLGFMIYHPTVLASIGGMMHSESKLNSPEMTIFTNLSKFASIVVYS</sequence>
<dbReference type="AlphaFoldDB" id="A0ABD3SJ48"/>
<dbReference type="Proteomes" id="UP001634393">
    <property type="component" value="Unassembled WGS sequence"/>
</dbReference>
<protein>
    <submittedName>
        <fullName evidence="1">Uncharacterized protein</fullName>
    </submittedName>
</protein>
<dbReference type="EMBL" id="JBJXBP010000006">
    <property type="protein sequence ID" value="KAL3824517.1"/>
    <property type="molecule type" value="Genomic_DNA"/>
</dbReference>